<dbReference type="Proteomes" id="UP001139353">
    <property type="component" value="Unassembled WGS sequence"/>
</dbReference>
<sequence>MTQLAADTTALVAIDLQEGILRIPLAPHTGADIVARTDRLASASESASPSSL</sequence>
<organism evidence="1 2">
    <name type="scientific">Scleromatobacter humisilvae</name>
    <dbReference type="NCBI Taxonomy" id="2897159"/>
    <lineage>
        <taxon>Bacteria</taxon>
        <taxon>Pseudomonadati</taxon>
        <taxon>Pseudomonadota</taxon>
        <taxon>Betaproteobacteria</taxon>
        <taxon>Burkholderiales</taxon>
        <taxon>Sphaerotilaceae</taxon>
        <taxon>Scleromatobacter</taxon>
    </lineage>
</organism>
<gene>
    <name evidence="1" type="ORF">LPC04_08275</name>
</gene>
<dbReference type="AlphaFoldDB" id="A0A9X1YFS9"/>
<proteinExistence type="predicted"/>
<dbReference type="SUPFAM" id="SSF52499">
    <property type="entry name" value="Isochorismatase-like hydrolases"/>
    <property type="match status" value="1"/>
</dbReference>
<dbReference type="RefSeq" id="WP_275681699.1">
    <property type="nucleotide sequence ID" value="NZ_JAJLJH010000001.1"/>
</dbReference>
<name>A0A9X1YFS9_9BURK</name>
<evidence type="ECO:0000313" key="1">
    <source>
        <dbReference type="EMBL" id="MCK9685704.1"/>
    </source>
</evidence>
<dbReference type="InterPro" id="IPR036380">
    <property type="entry name" value="Isochorismatase-like_sf"/>
</dbReference>
<keyword evidence="2" id="KW-1185">Reference proteome</keyword>
<dbReference type="Gene3D" id="3.40.50.850">
    <property type="entry name" value="Isochorismatase-like"/>
    <property type="match status" value="1"/>
</dbReference>
<reference evidence="1" key="1">
    <citation type="submission" date="2021-11" db="EMBL/GenBank/DDBJ databases">
        <title>BS-T2-15 a new species belonging to the Comamonadaceae family isolated from the soil of a French oak forest.</title>
        <authorList>
            <person name="Mieszkin S."/>
            <person name="Alain K."/>
        </authorList>
    </citation>
    <scope>NUCLEOTIDE SEQUENCE</scope>
    <source>
        <strain evidence="1">BS-T2-15</strain>
    </source>
</reference>
<accession>A0A9X1YFS9</accession>
<protein>
    <submittedName>
        <fullName evidence="1">Uncharacterized protein</fullName>
    </submittedName>
</protein>
<evidence type="ECO:0000313" key="2">
    <source>
        <dbReference type="Proteomes" id="UP001139353"/>
    </source>
</evidence>
<comment type="caution">
    <text evidence="1">The sequence shown here is derived from an EMBL/GenBank/DDBJ whole genome shotgun (WGS) entry which is preliminary data.</text>
</comment>
<dbReference type="EMBL" id="JAJLJH010000001">
    <property type="protein sequence ID" value="MCK9685704.1"/>
    <property type="molecule type" value="Genomic_DNA"/>
</dbReference>